<dbReference type="AlphaFoldDB" id="A0AAV7I4L9"/>
<gene>
    <name evidence="2" type="ORF">KQX54_013252</name>
</gene>
<organism evidence="2 3">
    <name type="scientific">Cotesia glomerata</name>
    <name type="common">Lepidopteran parasitic wasp</name>
    <name type="synonym">Apanteles glomeratus</name>
    <dbReference type="NCBI Taxonomy" id="32391"/>
    <lineage>
        <taxon>Eukaryota</taxon>
        <taxon>Metazoa</taxon>
        <taxon>Ecdysozoa</taxon>
        <taxon>Arthropoda</taxon>
        <taxon>Hexapoda</taxon>
        <taxon>Insecta</taxon>
        <taxon>Pterygota</taxon>
        <taxon>Neoptera</taxon>
        <taxon>Endopterygota</taxon>
        <taxon>Hymenoptera</taxon>
        <taxon>Apocrita</taxon>
        <taxon>Ichneumonoidea</taxon>
        <taxon>Braconidae</taxon>
        <taxon>Microgastrinae</taxon>
        <taxon>Cotesia</taxon>
    </lineage>
</organism>
<evidence type="ECO:0000313" key="3">
    <source>
        <dbReference type="Proteomes" id="UP000826195"/>
    </source>
</evidence>
<name>A0AAV7I4L9_COTGL</name>
<protein>
    <submittedName>
        <fullName evidence="2">Uncharacterized protein</fullName>
    </submittedName>
</protein>
<keyword evidence="1" id="KW-0175">Coiled coil</keyword>
<evidence type="ECO:0000313" key="2">
    <source>
        <dbReference type="EMBL" id="KAH0540141.1"/>
    </source>
</evidence>
<comment type="caution">
    <text evidence="2">The sequence shown here is derived from an EMBL/GenBank/DDBJ whole genome shotgun (WGS) entry which is preliminary data.</text>
</comment>
<reference evidence="2 3" key="1">
    <citation type="journal article" date="2021" name="J. Hered.">
        <title>A chromosome-level genome assembly of the parasitoid wasp, Cotesia glomerata (Hymenoptera: Braconidae).</title>
        <authorList>
            <person name="Pinto B.J."/>
            <person name="Weis J.J."/>
            <person name="Gamble T."/>
            <person name="Ode P.J."/>
            <person name="Paul R."/>
            <person name="Zaspel J.M."/>
        </authorList>
    </citation>
    <scope>NUCLEOTIDE SEQUENCE [LARGE SCALE GENOMIC DNA]</scope>
    <source>
        <strain evidence="2">CgM1</strain>
    </source>
</reference>
<evidence type="ECO:0000256" key="1">
    <source>
        <dbReference type="SAM" id="Coils"/>
    </source>
</evidence>
<sequence length="110" mass="12720">MKYALVNVKINKEDDSKEQLCNPNFRIREPVITNLSSLESSSSDDDEEEQSAIDRLKEARKKQKQNANKSQKLEVEEIIKTYNKKTESFEGKISIELIIKAVFKLLLDVM</sequence>
<proteinExistence type="predicted"/>
<dbReference type="EMBL" id="JAHXZJ010002609">
    <property type="protein sequence ID" value="KAH0540141.1"/>
    <property type="molecule type" value="Genomic_DNA"/>
</dbReference>
<accession>A0AAV7I4L9</accession>
<dbReference type="Proteomes" id="UP000826195">
    <property type="component" value="Unassembled WGS sequence"/>
</dbReference>
<keyword evidence="3" id="KW-1185">Reference proteome</keyword>
<feature type="coiled-coil region" evidence="1">
    <location>
        <begin position="46"/>
        <end position="76"/>
    </location>
</feature>